<dbReference type="InParanoid" id="A0A061EFY4"/>
<protein>
    <recommendedName>
        <fullName evidence="3">CCHC-type domain-containing protein</fullName>
    </recommendedName>
</protein>
<dbReference type="AlphaFoldDB" id="A0A061EFY4"/>
<evidence type="ECO:0000313" key="4">
    <source>
        <dbReference type="EMBL" id="EOY03287.1"/>
    </source>
</evidence>
<sequence length="278" mass="32435">MSVNRDVAAVVMGPREVPGRDKNCLTPIRADFPIVAEGQSINKPPLFDGSNYPYWSTRMSIYIRAIDYEMWDVIIDEPFNPSTLNVVSNEMIHKPSLPKNWKTKVTTIHEAKDLNVITLDEFCGSLLTHELELKEKEEEDKREAKEKKKSIALKENILEEELDSLSCDDDEEMAMVAKRLKKLMSQRNWRLARRGYRREQGSSWKTKNKNESNKKEEFICFECKELGHFRLECPLLKEETPKKNRKLNKVMVAATWLDSDTSSSDDEEEMWKKKLIFV</sequence>
<organism evidence="4 5">
    <name type="scientific">Theobroma cacao</name>
    <name type="common">Cacao</name>
    <name type="synonym">Cocoa</name>
    <dbReference type="NCBI Taxonomy" id="3641"/>
    <lineage>
        <taxon>Eukaryota</taxon>
        <taxon>Viridiplantae</taxon>
        <taxon>Streptophyta</taxon>
        <taxon>Embryophyta</taxon>
        <taxon>Tracheophyta</taxon>
        <taxon>Spermatophyta</taxon>
        <taxon>Magnoliopsida</taxon>
        <taxon>eudicotyledons</taxon>
        <taxon>Gunneridae</taxon>
        <taxon>Pentapetalae</taxon>
        <taxon>rosids</taxon>
        <taxon>malvids</taxon>
        <taxon>Malvales</taxon>
        <taxon>Malvaceae</taxon>
        <taxon>Byttnerioideae</taxon>
        <taxon>Theobroma</taxon>
    </lineage>
</organism>
<dbReference type="Proteomes" id="UP000026915">
    <property type="component" value="Chromosome 4"/>
</dbReference>
<feature type="domain" description="CCHC-type" evidence="3">
    <location>
        <begin position="220"/>
        <end position="234"/>
    </location>
</feature>
<accession>A0A061EFY4</accession>
<dbReference type="EMBL" id="CM001882">
    <property type="protein sequence ID" value="EOY03287.1"/>
    <property type="molecule type" value="Genomic_DNA"/>
</dbReference>
<name>A0A061EFY4_THECC</name>
<evidence type="ECO:0000313" key="5">
    <source>
        <dbReference type="Proteomes" id="UP000026915"/>
    </source>
</evidence>
<dbReference type="InterPro" id="IPR001878">
    <property type="entry name" value="Znf_CCHC"/>
</dbReference>
<keyword evidence="1" id="KW-0862">Zinc</keyword>
<dbReference type="GO" id="GO:0008270">
    <property type="term" value="F:zinc ion binding"/>
    <property type="evidence" value="ECO:0007669"/>
    <property type="project" value="UniProtKB-KW"/>
</dbReference>
<evidence type="ECO:0000256" key="1">
    <source>
        <dbReference type="PROSITE-ProRule" id="PRU00047"/>
    </source>
</evidence>
<gene>
    <name evidence="4" type="ORF">TCM_018121</name>
</gene>
<evidence type="ECO:0000256" key="2">
    <source>
        <dbReference type="SAM" id="Coils"/>
    </source>
</evidence>
<keyword evidence="1" id="KW-0863">Zinc-finger</keyword>
<feature type="coiled-coil region" evidence="2">
    <location>
        <begin position="127"/>
        <end position="161"/>
    </location>
</feature>
<proteinExistence type="predicted"/>
<reference evidence="4 5" key="1">
    <citation type="journal article" date="2013" name="Genome Biol.">
        <title>The genome sequence of the most widely cultivated cacao type and its use to identify candidate genes regulating pod color.</title>
        <authorList>
            <person name="Motamayor J.C."/>
            <person name="Mockaitis K."/>
            <person name="Schmutz J."/>
            <person name="Haiminen N."/>
            <person name="Iii D.L."/>
            <person name="Cornejo O."/>
            <person name="Findley S.D."/>
            <person name="Zheng P."/>
            <person name="Utro F."/>
            <person name="Royaert S."/>
            <person name="Saski C."/>
            <person name="Jenkins J."/>
            <person name="Podicheti R."/>
            <person name="Zhao M."/>
            <person name="Scheffler B.E."/>
            <person name="Stack J.C."/>
            <person name="Feltus F.A."/>
            <person name="Mustiga G.M."/>
            <person name="Amores F."/>
            <person name="Phillips W."/>
            <person name="Marelli J.P."/>
            <person name="May G.D."/>
            <person name="Shapiro H."/>
            <person name="Ma J."/>
            <person name="Bustamante C.D."/>
            <person name="Schnell R.J."/>
            <person name="Main D."/>
            <person name="Gilbert D."/>
            <person name="Parida L."/>
            <person name="Kuhn D.N."/>
        </authorList>
    </citation>
    <scope>NUCLEOTIDE SEQUENCE [LARGE SCALE GENOMIC DNA]</scope>
    <source>
        <strain evidence="5">cv. Matina 1-6</strain>
    </source>
</reference>
<dbReference type="eggNOG" id="ENOG502S74U">
    <property type="taxonomic scope" value="Eukaryota"/>
</dbReference>
<dbReference type="GO" id="GO:0003676">
    <property type="term" value="F:nucleic acid binding"/>
    <property type="evidence" value="ECO:0007669"/>
    <property type="project" value="InterPro"/>
</dbReference>
<dbReference type="Gramene" id="EOY03287">
    <property type="protein sequence ID" value="EOY03287"/>
    <property type="gene ID" value="TCM_018121"/>
</dbReference>
<dbReference type="SUPFAM" id="SSF57756">
    <property type="entry name" value="Retrovirus zinc finger-like domains"/>
    <property type="match status" value="1"/>
</dbReference>
<dbReference type="HOGENOM" id="CLU_021137_6_0_1"/>
<dbReference type="InterPro" id="IPR036875">
    <property type="entry name" value="Znf_CCHC_sf"/>
</dbReference>
<keyword evidence="1" id="KW-0479">Metal-binding</keyword>
<keyword evidence="5" id="KW-1185">Reference proteome</keyword>
<dbReference type="PROSITE" id="PS50158">
    <property type="entry name" value="ZF_CCHC"/>
    <property type="match status" value="1"/>
</dbReference>
<evidence type="ECO:0000259" key="3">
    <source>
        <dbReference type="PROSITE" id="PS50158"/>
    </source>
</evidence>
<keyword evidence="2" id="KW-0175">Coiled coil</keyword>